<feature type="transmembrane region" description="Helical" evidence="2">
    <location>
        <begin position="54"/>
        <end position="72"/>
    </location>
</feature>
<feature type="transmembrane region" description="Helical" evidence="2">
    <location>
        <begin position="224"/>
        <end position="244"/>
    </location>
</feature>
<accession>A0ABN2F0V3</accession>
<sequence length="301" mass="31821">MRARAPGGEAVGMFSSLTERQKGVTYYLLTLTMAILVATLGPTGGPGDADRLQILNMLTATAGVLLMLLVVTRDGYRRAGWAQLALHRAGWRYWPLALLAPAAILGASYAAATLVGAVSWHFASDTLLNLAINIVIGSGFALTEEVGWRGYLLPKLAAGNRRAAPALVGFLHGVWHVPLMLLTTAYNPVGNRLIVVPMFLAVLTGAGVLYGYLRDRSGSTWPAVLAHGTFNAVLGVLAGAAASVDPLRTAYLTGESGVFTLAAVIVLAWLLTVRARSETGKQEPQQRPRARSQPGSRPAVS</sequence>
<feature type="transmembrane region" description="Helical" evidence="2">
    <location>
        <begin position="192"/>
        <end position="212"/>
    </location>
</feature>
<keyword evidence="2" id="KW-0812">Transmembrane</keyword>
<dbReference type="Pfam" id="PF02517">
    <property type="entry name" value="Rce1-like"/>
    <property type="match status" value="1"/>
</dbReference>
<keyword evidence="2" id="KW-0472">Membrane</keyword>
<dbReference type="Proteomes" id="UP001501319">
    <property type="component" value="Unassembled WGS sequence"/>
</dbReference>
<organism evidence="4 5">
    <name type="scientific">Kribbella alba</name>
    <dbReference type="NCBI Taxonomy" id="190197"/>
    <lineage>
        <taxon>Bacteria</taxon>
        <taxon>Bacillati</taxon>
        <taxon>Actinomycetota</taxon>
        <taxon>Actinomycetes</taxon>
        <taxon>Propionibacteriales</taxon>
        <taxon>Kribbellaceae</taxon>
        <taxon>Kribbella</taxon>
    </lineage>
</organism>
<keyword evidence="2" id="KW-1133">Transmembrane helix</keyword>
<feature type="domain" description="CAAX prenyl protease 2/Lysostaphin resistance protein A-like" evidence="3">
    <location>
        <begin position="134"/>
        <end position="233"/>
    </location>
</feature>
<feature type="transmembrane region" description="Helical" evidence="2">
    <location>
        <begin position="250"/>
        <end position="271"/>
    </location>
</feature>
<evidence type="ECO:0000256" key="2">
    <source>
        <dbReference type="SAM" id="Phobius"/>
    </source>
</evidence>
<name>A0ABN2F0V3_9ACTN</name>
<reference evidence="4 5" key="1">
    <citation type="journal article" date="2019" name="Int. J. Syst. Evol. Microbiol.">
        <title>The Global Catalogue of Microorganisms (GCM) 10K type strain sequencing project: providing services to taxonomists for standard genome sequencing and annotation.</title>
        <authorList>
            <consortium name="The Broad Institute Genomics Platform"/>
            <consortium name="The Broad Institute Genome Sequencing Center for Infectious Disease"/>
            <person name="Wu L."/>
            <person name="Ma J."/>
        </authorList>
    </citation>
    <scope>NUCLEOTIDE SEQUENCE [LARGE SCALE GENOMIC DNA]</scope>
    <source>
        <strain evidence="4 5">JCM 14306</strain>
    </source>
</reference>
<keyword evidence="5" id="KW-1185">Reference proteome</keyword>
<protein>
    <recommendedName>
        <fullName evidence="3">CAAX prenyl protease 2/Lysostaphin resistance protein A-like domain-containing protein</fullName>
    </recommendedName>
</protein>
<dbReference type="EMBL" id="BAAANE010000003">
    <property type="protein sequence ID" value="GAA1625106.1"/>
    <property type="molecule type" value="Genomic_DNA"/>
</dbReference>
<gene>
    <name evidence="4" type="ORF">GCM10009744_11000</name>
</gene>
<evidence type="ECO:0000259" key="3">
    <source>
        <dbReference type="Pfam" id="PF02517"/>
    </source>
</evidence>
<dbReference type="InterPro" id="IPR042150">
    <property type="entry name" value="MmRce1-like"/>
</dbReference>
<feature type="transmembrane region" description="Helical" evidence="2">
    <location>
        <begin position="93"/>
        <end position="120"/>
    </location>
</feature>
<dbReference type="PANTHER" id="PTHR35797">
    <property type="entry name" value="PROTEASE-RELATED"/>
    <property type="match status" value="1"/>
</dbReference>
<evidence type="ECO:0000313" key="5">
    <source>
        <dbReference type="Proteomes" id="UP001501319"/>
    </source>
</evidence>
<feature type="transmembrane region" description="Helical" evidence="2">
    <location>
        <begin position="24"/>
        <end position="42"/>
    </location>
</feature>
<dbReference type="PANTHER" id="PTHR35797:SF1">
    <property type="entry name" value="PROTEASE"/>
    <property type="match status" value="1"/>
</dbReference>
<dbReference type="InterPro" id="IPR003675">
    <property type="entry name" value="Rce1/LyrA-like_dom"/>
</dbReference>
<comment type="caution">
    <text evidence="4">The sequence shown here is derived from an EMBL/GenBank/DDBJ whole genome shotgun (WGS) entry which is preliminary data.</text>
</comment>
<evidence type="ECO:0000313" key="4">
    <source>
        <dbReference type="EMBL" id="GAA1625106.1"/>
    </source>
</evidence>
<feature type="region of interest" description="Disordered" evidence="1">
    <location>
        <begin position="278"/>
        <end position="301"/>
    </location>
</feature>
<proteinExistence type="predicted"/>
<evidence type="ECO:0000256" key="1">
    <source>
        <dbReference type="SAM" id="MobiDB-lite"/>
    </source>
</evidence>
<feature type="transmembrane region" description="Helical" evidence="2">
    <location>
        <begin position="164"/>
        <end position="186"/>
    </location>
</feature>
<feature type="transmembrane region" description="Helical" evidence="2">
    <location>
        <begin position="126"/>
        <end position="143"/>
    </location>
</feature>